<comment type="caution">
    <text evidence="2">The sequence shown here is derived from an EMBL/GenBank/DDBJ whole genome shotgun (WGS) entry which is preliminary data.</text>
</comment>
<keyword evidence="3" id="KW-1185">Reference proteome</keyword>
<dbReference type="PROSITE" id="PS50005">
    <property type="entry name" value="TPR"/>
    <property type="match status" value="2"/>
</dbReference>
<dbReference type="Pfam" id="PF13432">
    <property type="entry name" value="TPR_16"/>
    <property type="match status" value="1"/>
</dbReference>
<feature type="repeat" description="TPR" evidence="1">
    <location>
        <begin position="257"/>
        <end position="290"/>
    </location>
</feature>
<dbReference type="RefSeq" id="WP_379762311.1">
    <property type="nucleotide sequence ID" value="NZ_JBHSCL010000002.1"/>
</dbReference>
<name>A0ABV8PHE5_9FLAO</name>
<dbReference type="Gene3D" id="1.25.40.10">
    <property type="entry name" value="Tetratricopeptide repeat domain"/>
    <property type="match status" value="1"/>
</dbReference>
<keyword evidence="1" id="KW-0802">TPR repeat</keyword>
<reference evidence="3" key="1">
    <citation type="journal article" date="2019" name="Int. J. Syst. Evol. Microbiol.">
        <title>The Global Catalogue of Microorganisms (GCM) 10K type strain sequencing project: providing services to taxonomists for standard genome sequencing and annotation.</title>
        <authorList>
            <consortium name="The Broad Institute Genomics Platform"/>
            <consortium name="The Broad Institute Genome Sequencing Center for Infectious Disease"/>
            <person name="Wu L."/>
            <person name="Ma J."/>
        </authorList>
    </citation>
    <scope>NUCLEOTIDE SEQUENCE [LARGE SCALE GENOMIC DNA]</scope>
    <source>
        <strain evidence="3">CGMCC 1.15774</strain>
    </source>
</reference>
<protein>
    <submittedName>
        <fullName evidence="2">Tetratricopeptide repeat protein</fullName>
    </submittedName>
</protein>
<gene>
    <name evidence="2" type="ORF">ACFOWS_02250</name>
</gene>
<organism evidence="2 3">
    <name type="scientific">Flagellimonas marina</name>
    <dbReference type="NCBI Taxonomy" id="1775168"/>
    <lineage>
        <taxon>Bacteria</taxon>
        <taxon>Pseudomonadati</taxon>
        <taxon>Bacteroidota</taxon>
        <taxon>Flavobacteriia</taxon>
        <taxon>Flavobacteriales</taxon>
        <taxon>Flavobacteriaceae</taxon>
        <taxon>Flagellimonas</taxon>
    </lineage>
</organism>
<evidence type="ECO:0000313" key="2">
    <source>
        <dbReference type="EMBL" id="MFC4218934.1"/>
    </source>
</evidence>
<dbReference type="InterPro" id="IPR011990">
    <property type="entry name" value="TPR-like_helical_dom_sf"/>
</dbReference>
<dbReference type="Proteomes" id="UP001595841">
    <property type="component" value="Unassembled WGS sequence"/>
</dbReference>
<dbReference type="PANTHER" id="PTHR12558:SF13">
    <property type="entry name" value="CELL DIVISION CYCLE PROTEIN 27 HOMOLOG"/>
    <property type="match status" value="1"/>
</dbReference>
<dbReference type="InterPro" id="IPR019734">
    <property type="entry name" value="TPR_rpt"/>
</dbReference>
<feature type="repeat" description="TPR" evidence="1">
    <location>
        <begin position="223"/>
        <end position="256"/>
    </location>
</feature>
<proteinExistence type="predicted"/>
<sequence length="587" mass="67861">MDVTIAILPFKTLIRSGDHQMFVDGFVEDLTTNLSKFIGLSIISSETIKNLNIHKNQVEALDTDYFVKGSFREFEDSFRIGIQLIKKKDCAIIFAKDYDFSFEDMFKTQDEIVKQLVNMVQQQVDYDILSFSYETKSTDLKVYENYLLGMNILKKGGAEYDSEARMYFEEAIKKDPHYAKAYTGISLSYFNEWSCQLMDQWDLKKNGAQKFALKALELDEYDYVALTVAGRTFLFSREFDKAEHYLRRSLRMNPNDASNLIQVGFCFMFLGYTQEALELYKRALKLNPIHPESYYGYGSNFYFEDGNYKKAIELGNKINIGTSFVDFAAYMAAAHFHLGEFEKMKEYWKIYLNKFSKIVLKTDEIKEEEAIKWSIQVNPYKKNTNLKPFWEFIAKQKINATELLKSEKTFPSTPNLFKKTGNLWEISYAFESIVIQDLKGIHDIITLLERPEEDIHCSELIGAAVVNEKGIELIDQKAKTGYKKKILRLQEDIAEVDASNNYEELAKLQDEYDSILEHLSKSTGLAGKSRKSSVQVDKARSAVTWRIRSAIKKLGEVHPALAKHLTTSIKTGMFCSYRPENPVDWVF</sequence>
<dbReference type="SMART" id="SM00028">
    <property type="entry name" value="TPR"/>
    <property type="match status" value="3"/>
</dbReference>
<accession>A0ABV8PHE5</accession>
<dbReference type="SUPFAM" id="SSF48452">
    <property type="entry name" value="TPR-like"/>
    <property type="match status" value="1"/>
</dbReference>
<evidence type="ECO:0000313" key="3">
    <source>
        <dbReference type="Proteomes" id="UP001595841"/>
    </source>
</evidence>
<dbReference type="PANTHER" id="PTHR12558">
    <property type="entry name" value="CELL DIVISION CYCLE 16,23,27"/>
    <property type="match status" value="1"/>
</dbReference>
<dbReference type="EMBL" id="JBHSCL010000002">
    <property type="protein sequence ID" value="MFC4218934.1"/>
    <property type="molecule type" value="Genomic_DNA"/>
</dbReference>
<evidence type="ECO:0000256" key="1">
    <source>
        <dbReference type="PROSITE-ProRule" id="PRU00339"/>
    </source>
</evidence>